<keyword evidence="2" id="KW-1185">Reference proteome</keyword>
<reference evidence="1 2" key="2">
    <citation type="journal article" date="2010" name="Stand. Genomic Sci.">
        <title>Complete genome sequence of Sebaldella termitidis type strain (NCTC 11300).</title>
        <authorList>
            <person name="Harmon-Smith M."/>
            <person name="Celia L."/>
            <person name="Chertkov O."/>
            <person name="Lapidus A."/>
            <person name="Copeland A."/>
            <person name="Glavina Del Rio T."/>
            <person name="Nolan M."/>
            <person name="Lucas S."/>
            <person name="Tice H."/>
            <person name="Cheng J.F."/>
            <person name="Han C."/>
            <person name="Detter J.C."/>
            <person name="Bruce D."/>
            <person name="Goodwin L."/>
            <person name="Pitluck S."/>
            <person name="Pati A."/>
            <person name="Liolios K."/>
            <person name="Ivanova N."/>
            <person name="Mavromatis K."/>
            <person name="Mikhailova N."/>
            <person name="Chen A."/>
            <person name="Palaniappan K."/>
            <person name="Land M."/>
            <person name="Hauser L."/>
            <person name="Chang Y.J."/>
            <person name="Jeffries C.D."/>
            <person name="Brettin T."/>
            <person name="Goker M."/>
            <person name="Beck B."/>
            <person name="Bristow J."/>
            <person name="Eisen J.A."/>
            <person name="Markowitz V."/>
            <person name="Hugenholtz P."/>
            <person name="Kyrpides N.C."/>
            <person name="Klenk H.P."/>
            <person name="Chen F."/>
        </authorList>
    </citation>
    <scope>NUCLEOTIDE SEQUENCE [LARGE SCALE GENOMIC DNA]</scope>
    <source>
        <strain evidence="2">ATCC 33386 / NCTC 11300</strain>
    </source>
</reference>
<name>D1AHB2_SEBTE</name>
<gene>
    <name evidence="1" type="ordered locus">Sterm_1279</name>
</gene>
<organism evidence="1 2">
    <name type="scientific">Sebaldella termitidis (strain ATCC 33386 / NCTC 11300)</name>
    <dbReference type="NCBI Taxonomy" id="526218"/>
    <lineage>
        <taxon>Bacteria</taxon>
        <taxon>Fusobacteriati</taxon>
        <taxon>Fusobacteriota</taxon>
        <taxon>Fusobacteriia</taxon>
        <taxon>Fusobacteriales</taxon>
        <taxon>Leptotrichiaceae</taxon>
        <taxon>Sebaldella</taxon>
    </lineage>
</organism>
<accession>D1AHB2</accession>
<sequence>MKELAVKLFIVGKINEWIRKRILEEEITGKGKKGVEKLQNILDEYVWDNIQKFIVAAKAKDNKFIPNFIETFSEDIFDSVFQDTKKTLDLRNLLESILLEEKQAIGI</sequence>
<dbReference type="EMBL" id="CP001739">
    <property type="protein sequence ID" value="ACZ08146.1"/>
    <property type="molecule type" value="Genomic_DNA"/>
</dbReference>
<evidence type="ECO:0000313" key="1">
    <source>
        <dbReference type="EMBL" id="ACZ08146.1"/>
    </source>
</evidence>
<proteinExistence type="predicted"/>
<dbReference type="AlphaFoldDB" id="D1AHB2"/>
<dbReference type="STRING" id="526218.Sterm_1279"/>
<dbReference type="eggNOG" id="ENOG502ZXFT">
    <property type="taxonomic scope" value="Bacteria"/>
</dbReference>
<dbReference type="KEGG" id="str:Sterm_1279"/>
<dbReference type="Proteomes" id="UP000000845">
    <property type="component" value="Chromosome"/>
</dbReference>
<reference evidence="2" key="1">
    <citation type="submission" date="2009-09" db="EMBL/GenBank/DDBJ databases">
        <title>The complete chromosome of Sebaldella termitidis ATCC 33386.</title>
        <authorList>
            <consortium name="US DOE Joint Genome Institute (JGI-PGF)"/>
            <person name="Lucas S."/>
            <person name="Copeland A."/>
            <person name="Lapidus A."/>
            <person name="Glavina del Rio T."/>
            <person name="Dalin E."/>
            <person name="Tice H."/>
            <person name="Bruce D."/>
            <person name="Goodwin L."/>
            <person name="Pitluck S."/>
            <person name="Kyrpides N."/>
            <person name="Mavromatis K."/>
            <person name="Ivanova N."/>
            <person name="Mikhailova N."/>
            <person name="Sims D."/>
            <person name="Meincke L."/>
            <person name="Brettin T."/>
            <person name="Detter J.C."/>
            <person name="Han C."/>
            <person name="Larimer F."/>
            <person name="Land M."/>
            <person name="Hauser L."/>
            <person name="Markowitz V."/>
            <person name="Cheng J.F."/>
            <person name="Hugenholtz P."/>
            <person name="Woyke T."/>
            <person name="Wu D."/>
            <person name="Eisen J.A."/>
        </authorList>
    </citation>
    <scope>NUCLEOTIDE SEQUENCE [LARGE SCALE GENOMIC DNA]</scope>
    <source>
        <strain evidence="2">ATCC 33386 / NCTC 11300</strain>
    </source>
</reference>
<dbReference type="HOGENOM" id="CLU_174721_0_0_0"/>
<protein>
    <submittedName>
        <fullName evidence="1">Uncharacterized protein</fullName>
    </submittedName>
</protein>
<dbReference type="RefSeq" id="WP_012860742.1">
    <property type="nucleotide sequence ID" value="NC_013517.1"/>
</dbReference>
<evidence type="ECO:0000313" key="2">
    <source>
        <dbReference type="Proteomes" id="UP000000845"/>
    </source>
</evidence>